<dbReference type="KEGG" id="qdo:H9Q78_06980"/>
<dbReference type="AlphaFoldDB" id="A0A7G9G7R3"/>
<protein>
    <submittedName>
        <fullName evidence="5">LCP family protein</fullName>
    </submittedName>
</protein>
<reference evidence="5 6" key="1">
    <citation type="submission" date="2020-08" db="EMBL/GenBank/DDBJ databases">
        <authorList>
            <person name="Liu C."/>
            <person name="Sun Q."/>
        </authorList>
    </citation>
    <scope>NUCLEOTIDE SEQUENCE [LARGE SCALE GENOMIC DNA]</scope>
    <source>
        <strain evidence="5 6">NSJ-38</strain>
    </source>
</reference>
<dbReference type="InterPro" id="IPR004474">
    <property type="entry name" value="LytR_CpsA_psr"/>
</dbReference>
<dbReference type="PANTHER" id="PTHR33392:SF6">
    <property type="entry name" value="POLYISOPRENYL-TEICHOIC ACID--PEPTIDOGLYCAN TEICHOIC ACID TRANSFERASE TAGU"/>
    <property type="match status" value="1"/>
</dbReference>
<keyword evidence="3" id="KW-0812">Transmembrane</keyword>
<dbReference type="EMBL" id="CP060634">
    <property type="protein sequence ID" value="QNM06845.1"/>
    <property type="molecule type" value="Genomic_DNA"/>
</dbReference>
<gene>
    <name evidence="5" type="ORF">H9Q78_06980</name>
</gene>
<feature type="compositionally biased region" description="Basic and acidic residues" evidence="2">
    <location>
        <begin position="10"/>
        <end position="27"/>
    </location>
</feature>
<evidence type="ECO:0000259" key="4">
    <source>
        <dbReference type="Pfam" id="PF03816"/>
    </source>
</evidence>
<proteinExistence type="inferred from homology"/>
<feature type="domain" description="Cell envelope-related transcriptional attenuator" evidence="4">
    <location>
        <begin position="244"/>
        <end position="407"/>
    </location>
</feature>
<dbReference type="Proteomes" id="UP000515823">
    <property type="component" value="Chromosome"/>
</dbReference>
<evidence type="ECO:0000256" key="1">
    <source>
        <dbReference type="ARBA" id="ARBA00006068"/>
    </source>
</evidence>
<accession>A0A7G9G7R3</accession>
<dbReference type="PANTHER" id="PTHR33392">
    <property type="entry name" value="POLYISOPRENYL-TEICHOIC ACID--PEPTIDOGLYCAN TEICHOIC ACID TRANSFERASE TAGU"/>
    <property type="match status" value="1"/>
</dbReference>
<organism evidence="5 6">
    <name type="scientific">Qiania dongpingensis</name>
    <dbReference type="NCBI Taxonomy" id="2763669"/>
    <lineage>
        <taxon>Bacteria</taxon>
        <taxon>Bacillati</taxon>
        <taxon>Bacillota</taxon>
        <taxon>Clostridia</taxon>
        <taxon>Lachnospirales</taxon>
        <taxon>Lachnospiraceae</taxon>
        <taxon>Qiania</taxon>
    </lineage>
</organism>
<keyword evidence="6" id="KW-1185">Reference proteome</keyword>
<evidence type="ECO:0000313" key="5">
    <source>
        <dbReference type="EMBL" id="QNM06845.1"/>
    </source>
</evidence>
<evidence type="ECO:0000256" key="3">
    <source>
        <dbReference type="SAM" id="Phobius"/>
    </source>
</evidence>
<sequence>MKYRDEDYEYEKRRRELEQRKRTRPDAEMTSQRRRNSSQQAGSRSAGGQDSYARRCSQSYGTSPKRTGQSYSSAESYGGRRPSGTANSSARRAPQGSSAGRNASVSGVRQPSRTARPIGVDPYDRSYSSSNRSGGDGYYSDMSARKRQRPVEEPVERRGKKQLSAKAKKRKRTRKVLFAVEGVLLCLVLACLFVLSKWDLIQKASFGKKDVHVNDLSQNVIESMEGFSTIAVFGVDTRTLETGRSDVIMIINVNNATKEVKLASVLRDTYWNVPDATTGNEDKYAKANNAYHTGGAENALKALNKNLDLQITDYVTVNWYAVSLAIDHLGGIDIDVPESMMGEINGYITETVESTGRGSHHLTESGYQHLDGIQAVAFCRIRHNNGGDDGRADRQRQVVGLMLEQAKKAGPTTLLKICETVFPEVSTNLTLAQVISLAGSANDYQITQNIAFPYHQVDALVGSASVKVPLGLAEDVTQLHNDLFGDTGYTPSETVKQISNKIESQTGYGLSDRND</sequence>
<dbReference type="RefSeq" id="WP_249304588.1">
    <property type="nucleotide sequence ID" value="NZ_CP060634.1"/>
</dbReference>
<dbReference type="InterPro" id="IPR050922">
    <property type="entry name" value="LytR/CpsA/Psr_CW_biosynth"/>
</dbReference>
<feature type="compositionally biased region" description="Low complexity" evidence="2">
    <location>
        <begin position="37"/>
        <end position="49"/>
    </location>
</feature>
<dbReference type="Gene3D" id="3.40.630.190">
    <property type="entry name" value="LCP protein"/>
    <property type="match status" value="1"/>
</dbReference>
<dbReference type="Pfam" id="PF03816">
    <property type="entry name" value="LytR_cpsA_psr"/>
    <property type="match status" value="1"/>
</dbReference>
<feature type="compositionally biased region" description="Polar residues" evidence="2">
    <location>
        <begin position="84"/>
        <end position="113"/>
    </location>
</feature>
<evidence type="ECO:0000256" key="2">
    <source>
        <dbReference type="SAM" id="MobiDB-lite"/>
    </source>
</evidence>
<keyword evidence="3" id="KW-1133">Transmembrane helix</keyword>
<feature type="region of interest" description="Disordered" evidence="2">
    <location>
        <begin position="1"/>
        <end position="167"/>
    </location>
</feature>
<feature type="compositionally biased region" description="Polar residues" evidence="2">
    <location>
        <begin position="56"/>
        <end position="75"/>
    </location>
</feature>
<dbReference type="NCBIfam" id="TIGR00350">
    <property type="entry name" value="lytR_cpsA_psr"/>
    <property type="match status" value="1"/>
</dbReference>
<comment type="similarity">
    <text evidence="1">Belongs to the LytR/CpsA/Psr (LCP) family.</text>
</comment>
<keyword evidence="3" id="KW-0472">Membrane</keyword>
<feature type="transmembrane region" description="Helical" evidence="3">
    <location>
        <begin position="176"/>
        <end position="195"/>
    </location>
</feature>
<name>A0A7G9G7R3_9FIRM</name>
<evidence type="ECO:0000313" key="6">
    <source>
        <dbReference type="Proteomes" id="UP000515823"/>
    </source>
</evidence>
<feature type="compositionally biased region" description="Basic residues" evidence="2">
    <location>
        <begin position="158"/>
        <end position="167"/>
    </location>
</feature>